<evidence type="ECO:0000256" key="1">
    <source>
        <dbReference type="SAM" id="MobiDB-lite"/>
    </source>
</evidence>
<dbReference type="Proteomes" id="UP000030816">
    <property type="component" value="Unassembled WGS sequence"/>
</dbReference>
<dbReference type="AlphaFoldDB" id="A0A0B2WX22"/>
<dbReference type="RefSeq" id="XP_040681812.1">
    <property type="nucleotide sequence ID" value="XM_040820324.1"/>
</dbReference>
<keyword evidence="3" id="KW-1185">Reference proteome</keyword>
<dbReference type="HOGENOM" id="CLU_071355_0_0_1"/>
<reference evidence="2 3" key="1">
    <citation type="journal article" date="2014" name="Proc. Natl. Acad. Sci. U.S.A.">
        <title>Trajectory and genomic determinants of fungal-pathogen speciation and host adaptation.</title>
        <authorList>
            <person name="Hu X."/>
            <person name="Xiao G."/>
            <person name="Zheng P."/>
            <person name="Shang Y."/>
            <person name="Su Y."/>
            <person name="Zhang X."/>
            <person name="Liu X."/>
            <person name="Zhan S."/>
            <person name="St Leger R.J."/>
            <person name="Wang C."/>
        </authorList>
    </citation>
    <scope>NUCLEOTIDE SEQUENCE [LARGE SCALE GENOMIC DNA]</scope>
    <source>
        <strain evidence="2 3">ARSEF 1941</strain>
    </source>
</reference>
<dbReference type="STRING" id="1081103.A0A0B2WX22"/>
<dbReference type="GeneID" id="63735980"/>
<sequence length="225" mass="25526">MMTASLDIENILPKFNRYTQALLDRTLKHDVFQPCLKLSKNSEKFVWQCLQVSPKARISGLEAACHDWLCTPEKHLAFFQQLDHKILGSWKAPAKLNPMPLQLPSVLMGVLAQERDQEELLKAYATLSQRYHLLQTEFSRYFGTADLKNKSSKMQITAASSDIPESSGTEPTSPSREVVDSHQPGTCSTNPKRKHDEVLSRDMKPQIVPRRDGALMRIYNRTTTG</sequence>
<comment type="caution">
    <text evidence="2">The sequence shown here is derived from an EMBL/GenBank/DDBJ whole genome shotgun (WGS) entry which is preliminary data.</text>
</comment>
<feature type="region of interest" description="Disordered" evidence="1">
    <location>
        <begin position="156"/>
        <end position="211"/>
    </location>
</feature>
<accession>A0A0B2WX22</accession>
<proteinExistence type="predicted"/>
<name>A0A0B2WX22_METAS</name>
<evidence type="ECO:0000313" key="2">
    <source>
        <dbReference type="EMBL" id="KHO00747.1"/>
    </source>
</evidence>
<protein>
    <submittedName>
        <fullName evidence="2">Uncharacterized protein</fullName>
    </submittedName>
</protein>
<dbReference type="EMBL" id="AZHE01000002">
    <property type="protein sequence ID" value="KHO00747.1"/>
    <property type="molecule type" value="Genomic_DNA"/>
</dbReference>
<evidence type="ECO:0000313" key="3">
    <source>
        <dbReference type="Proteomes" id="UP000030816"/>
    </source>
</evidence>
<organism evidence="2 3">
    <name type="scientific">Metarhizium album (strain ARSEF 1941)</name>
    <dbReference type="NCBI Taxonomy" id="1081103"/>
    <lineage>
        <taxon>Eukaryota</taxon>
        <taxon>Fungi</taxon>
        <taxon>Dikarya</taxon>
        <taxon>Ascomycota</taxon>
        <taxon>Pezizomycotina</taxon>
        <taxon>Sordariomycetes</taxon>
        <taxon>Hypocreomycetidae</taxon>
        <taxon>Hypocreales</taxon>
        <taxon>Clavicipitaceae</taxon>
        <taxon>Metarhizium</taxon>
    </lineage>
</organism>
<feature type="compositionally biased region" description="Basic and acidic residues" evidence="1">
    <location>
        <begin position="194"/>
        <end position="211"/>
    </location>
</feature>
<gene>
    <name evidence="2" type="ORF">MAM_01525</name>
</gene>
<dbReference type="OrthoDB" id="4937735at2759"/>
<feature type="compositionally biased region" description="Low complexity" evidence="1">
    <location>
        <begin position="164"/>
        <end position="175"/>
    </location>
</feature>